<evidence type="ECO:0000313" key="6">
    <source>
        <dbReference type="Proteomes" id="UP001151582"/>
    </source>
</evidence>
<dbReference type="EMBL" id="JANBQB010000260">
    <property type="protein sequence ID" value="KAJ1978703.1"/>
    <property type="molecule type" value="Genomic_DNA"/>
</dbReference>
<feature type="repeat" description="ANK" evidence="3">
    <location>
        <begin position="219"/>
        <end position="251"/>
    </location>
</feature>
<protein>
    <submittedName>
        <fullName evidence="5">SPT3 Dosage dependent suppressor of Ty-induced promoter mutations-like protein</fullName>
    </submittedName>
</protein>
<dbReference type="InterPro" id="IPR013783">
    <property type="entry name" value="Ig-like_fold"/>
</dbReference>
<dbReference type="PANTHER" id="PTHR24171">
    <property type="entry name" value="ANKYRIN REPEAT DOMAIN-CONTAINING PROTEIN 39-RELATED"/>
    <property type="match status" value="1"/>
</dbReference>
<sequence length="461" mass="48781">MSRELGAPASQPRIDRLIPPTGPVCGGIEVTLLGTGFHENLTVMFGSSPAKTTHFWSPTTMVCTLPPSTMIGPVVVAFKESNALSAPADMADSGAVPFFTYVDDSERRLMELAFQVVGMKMGKPASPTARTGSGAQRAILTGAARTTGTEHKGLSSEGLIEASMKHFRSNPHNVQLLQALLAAYRLQNLDGFESALLGILATLPQISDDDTLSLPHEQTSQTMLHYAAMLGLAQLTRFLVSHHAKLDEQDGNGMTALHFASWIGHVEVVRTLLDAGASYSLLAVGARRPIDLASAEDLDDVVLILEQREGYMDFLCADGEDGDDMVSQTSGRDTDDHTLDSMASSFTSTTLSTSSFLASSITKHSLESSPLFNFASSALEKMCLDLPLRRISSTPLQPRGGGGGSYTNPLVGSVPVTLTGTLGAGLDDMLESGLSSPTDSMVLDAPDAQDSFLSSTLPAMV</sequence>
<feature type="domain" description="IPT/TIG" evidence="4">
    <location>
        <begin position="11"/>
        <end position="101"/>
    </location>
</feature>
<dbReference type="SUPFAM" id="SSF81296">
    <property type="entry name" value="E set domains"/>
    <property type="match status" value="1"/>
</dbReference>
<dbReference type="SMART" id="SM00248">
    <property type="entry name" value="ANK"/>
    <property type="match status" value="2"/>
</dbReference>
<dbReference type="Gene3D" id="2.60.40.10">
    <property type="entry name" value="Immunoglobulins"/>
    <property type="match status" value="1"/>
</dbReference>
<proteinExistence type="predicted"/>
<dbReference type="Pfam" id="PF01833">
    <property type="entry name" value="TIG"/>
    <property type="match status" value="1"/>
</dbReference>
<dbReference type="PROSITE" id="PS50297">
    <property type="entry name" value="ANK_REP_REGION"/>
    <property type="match status" value="1"/>
</dbReference>
<dbReference type="InterPro" id="IPR002110">
    <property type="entry name" value="Ankyrin_rpt"/>
</dbReference>
<dbReference type="InterPro" id="IPR036770">
    <property type="entry name" value="Ankyrin_rpt-contain_sf"/>
</dbReference>
<evidence type="ECO:0000256" key="3">
    <source>
        <dbReference type="PROSITE-ProRule" id="PRU00023"/>
    </source>
</evidence>
<reference evidence="5" key="1">
    <citation type="submission" date="2022-07" db="EMBL/GenBank/DDBJ databases">
        <title>Phylogenomic reconstructions and comparative analyses of Kickxellomycotina fungi.</title>
        <authorList>
            <person name="Reynolds N.K."/>
            <person name="Stajich J.E."/>
            <person name="Barry K."/>
            <person name="Grigoriev I.V."/>
            <person name="Crous P."/>
            <person name="Smith M.E."/>
        </authorList>
    </citation>
    <scope>NUCLEOTIDE SEQUENCE</scope>
    <source>
        <strain evidence="5">RSA 567</strain>
    </source>
</reference>
<evidence type="ECO:0000256" key="1">
    <source>
        <dbReference type="ARBA" id="ARBA00022737"/>
    </source>
</evidence>
<dbReference type="AlphaFoldDB" id="A0A9W8E9C6"/>
<feature type="repeat" description="ANK" evidence="3">
    <location>
        <begin position="252"/>
        <end position="284"/>
    </location>
</feature>
<dbReference type="InterPro" id="IPR014756">
    <property type="entry name" value="Ig_E-set"/>
</dbReference>
<comment type="caution">
    <text evidence="5">The sequence shown here is derived from an EMBL/GenBank/DDBJ whole genome shotgun (WGS) entry which is preliminary data.</text>
</comment>
<dbReference type="InterPro" id="IPR002909">
    <property type="entry name" value="IPT_dom"/>
</dbReference>
<keyword evidence="6" id="KW-1185">Reference proteome</keyword>
<dbReference type="PROSITE" id="PS50088">
    <property type="entry name" value="ANK_REPEAT"/>
    <property type="match status" value="2"/>
</dbReference>
<evidence type="ECO:0000256" key="2">
    <source>
        <dbReference type="ARBA" id="ARBA00023043"/>
    </source>
</evidence>
<dbReference type="GO" id="GO:0085020">
    <property type="term" value="P:protein K6-linked ubiquitination"/>
    <property type="evidence" value="ECO:0007669"/>
    <property type="project" value="TreeGrafter"/>
</dbReference>
<dbReference type="Gene3D" id="1.25.40.20">
    <property type="entry name" value="Ankyrin repeat-containing domain"/>
    <property type="match status" value="1"/>
</dbReference>
<dbReference type="CDD" id="cd00102">
    <property type="entry name" value="IPT"/>
    <property type="match status" value="1"/>
</dbReference>
<keyword evidence="1" id="KW-0677">Repeat</keyword>
<dbReference type="OrthoDB" id="71307at2759"/>
<keyword evidence="2 3" id="KW-0040">ANK repeat</keyword>
<organism evidence="5 6">
    <name type="scientific">Dimargaris verticillata</name>
    <dbReference type="NCBI Taxonomy" id="2761393"/>
    <lineage>
        <taxon>Eukaryota</taxon>
        <taxon>Fungi</taxon>
        <taxon>Fungi incertae sedis</taxon>
        <taxon>Zoopagomycota</taxon>
        <taxon>Kickxellomycotina</taxon>
        <taxon>Dimargaritomycetes</taxon>
        <taxon>Dimargaritales</taxon>
        <taxon>Dimargaritaceae</taxon>
        <taxon>Dimargaris</taxon>
    </lineage>
</organism>
<name>A0A9W8E9C6_9FUNG</name>
<dbReference type="SMART" id="SM00429">
    <property type="entry name" value="IPT"/>
    <property type="match status" value="1"/>
</dbReference>
<evidence type="ECO:0000259" key="4">
    <source>
        <dbReference type="SMART" id="SM00429"/>
    </source>
</evidence>
<accession>A0A9W8E9C6</accession>
<evidence type="ECO:0000313" key="5">
    <source>
        <dbReference type="EMBL" id="KAJ1978703.1"/>
    </source>
</evidence>
<dbReference type="Pfam" id="PF13637">
    <property type="entry name" value="Ank_4"/>
    <property type="match status" value="1"/>
</dbReference>
<gene>
    <name evidence="5" type="primary">SPT23</name>
    <name evidence="5" type="ORF">H4R34_003097</name>
</gene>
<dbReference type="Proteomes" id="UP001151582">
    <property type="component" value="Unassembled WGS sequence"/>
</dbReference>
<dbReference type="SUPFAM" id="SSF48403">
    <property type="entry name" value="Ankyrin repeat"/>
    <property type="match status" value="1"/>
</dbReference>
<dbReference type="PANTHER" id="PTHR24171:SF8">
    <property type="entry name" value="BRCA1-ASSOCIATED RING DOMAIN PROTEIN 1"/>
    <property type="match status" value="1"/>
</dbReference>
<dbReference type="GO" id="GO:0004842">
    <property type="term" value="F:ubiquitin-protein transferase activity"/>
    <property type="evidence" value="ECO:0007669"/>
    <property type="project" value="TreeGrafter"/>
</dbReference>